<sequence length="176" mass="18522">MMKLNQLVLLGATFSLVSALSFSDSITRVLANPSAGANNPTAAPTQSNTTPVTGSQPVALMNGAFVAAEKPTTGKVQITTENGQRYLLLDSAFSTSNQGPDLHVVLDPSSKPPMSYQNHSGYVNLGKLQKFSGTQRYPIPAAIDLADFESVGVWCRMANATFGYAPLRPASTASAQ</sequence>
<proteinExistence type="predicted"/>
<dbReference type="EMBL" id="CADCWO010000233">
    <property type="protein sequence ID" value="CAA9588870.1"/>
    <property type="molecule type" value="Genomic_DNA"/>
</dbReference>
<dbReference type="AlphaFoldDB" id="A0A6J4VUQ5"/>
<evidence type="ECO:0000256" key="1">
    <source>
        <dbReference type="SAM" id="SignalP"/>
    </source>
</evidence>
<protein>
    <recommendedName>
        <fullName evidence="2">DM13 domain-containing protein</fullName>
    </recommendedName>
</protein>
<dbReference type="InterPro" id="IPR019545">
    <property type="entry name" value="DM13_domain"/>
</dbReference>
<dbReference type="PROSITE" id="PS51549">
    <property type="entry name" value="DM13"/>
    <property type="match status" value="1"/>
</dbReference>
<evidence type="ECO:0000259" key="2">
    <source>
        <dbReference type="PROSITE" id="PS51549"/>
    </source>
</evidence>
<dbReference type="Pfam" id="PF10517">
    <property type="entry name" value="DM13"/>
    <property type="match status" value="1"/>
</dbReference>
<organism evidence="3">
    <name type="scientific">uncultured Synechococcales cyanobacterium</name>
    <dbReference type="NCBI Taxonomy" id="1936017"/>
    <lineage>
        <taxon>Bacteria</taxon>
        <taxon>Bacillati</taxon>
        <taxon>Cyanobacteriota</taxon>
        <taxon>Cyanophyceae</taxon>
        <taxon>Synechococcales</taxon>
        <taxon>environmental samples</taxon>
    </lineage>
</organism>
<keyword evidence="1" id="KW-0732">Signal</keyword>
<feature type="domain" description="DM13" evidence="2">
    <location>
        <begin position="58"/>
        <end position="168"/>
    </location>
</feature>
<gene>
    <name evidence="3" type="ORF">AVDCRST_MAG81-4503</name>
</gene>
<evidence type="ECO:0000313" key="3">
    <source>
        <dbReference type="EMBL" id="CAA9588870.1"/>
    </source>
</evidence>
<accession>A0A6J4VUQ5</accession>
<reference evidence="3" key="1">
    <citation type="submission" date="2020-02" db="EMBL/GenBank/DDBJ databases">
        <authorList>
            <person name="Meier V. D."/>
        </authorList>
    </citation>
    <scope>NUCLEOTIDE SEQUENCE</scope>
    <source>
        <strain evidence="3">AVDCRST_MAG81</strain>
    </source>
</reference>
<name>A0A6J4VUQ5_9CYAN</name>
<feature type="signal peptide" evidence="1">
    <location>
        <begin position="1"/>
        <end position="19"/>
    </location>
</feature>
<feature type="chain" id="PRO_5027095779" description="DM13 domain-containing protein" evidence="1">
    <location>
        <begin position="20"/>
        <end position="176"/>
    </location>
</feature>